<evidence type="ECO:0000313" key="1">
    <source>
        <dbReference type="EMBL" id="EXL09517.1"/>
    </source>
</evidence>
<dbReference type="HOGENOM" id="CLU_089644_0_0_5"/>
<keyword evidence="4" id="KW-1185">Reference proteome</keyword>
<comment type="caution">
    <text evidence="1">The sequence shown here is derived from an EMBL/GenBank/DDBJ whole genome shotgun (WGS) entry which is preliminary data.</text>
</comment>
<dbReference type="STRING" id="69279.BG36_20450"/>
<protein>
    <recommendedName>
        <fullName evidence="5">Flagellar assembly protein FliH</fullName>
    </recommendedName>
</protein>
<reference evidence="2 4" key="2">
    <citation type="submission" date="2019-03" db="EMBL/GenBank/DDBJ databases">
        <title>Genomic Encyclopedia of Type Strains, Phase IV (KMG-IV): sequencing the most valuable type-strain genomes for metagenomic binning, comparative biology and taxonomic classification.</title>
        <authorList>
            <person name="Goeker M."/>
        </authorList>
    </citation>
    <scope>NUCLEOTIDE SEQUENCE [LARGE SCALE GENOMIC DNA]</scope>
    <source>
        <strain evidence="2 4">DSM 11603</strain>
    </source>
</reference>
<evidence type="ECO:0000313" key="2">
    <source>
        <dbReference type="EMBL" id="TDR34260.1"/>
    </source>
</evidence>
<sequence length="203" mass="21120">MSAAALWDLLPDFGAANDHVRHPAAQPAPDKPAQPDVDALVEAAVARAEAALAARLSEAHQAQLAAEREAAATDAQALMESLGSDIGALISDRLERLQEHICETMGAAAGRILGGVLSDTLRERSLAALAAAIASAIDDPDAIRIQVRGPAHLFEALCATLGNRAEKLDFVEAPGFDLTVSVNETVIETRMGEWSAALSGIVS</sequence>
<accession>A0A011TZH2</accession>
<dbReference type="Proteomes" id="UP000019849">
    <property type="component" value="Unassembled WGS sequence"/>
</dbReference>
<gene>
    <name evidence="1" type="ORF">BG36_20450</name>
    <name evidence="2" type="ORF">DES43_11528</name>
</gene>
<evidence type="ECO:0008006" key="5">
    <source>
        <dbReference type="Google" id="ProtNLM"/>
    </source>
</evidence>
<reference evidence="1 3" key="1">
    <citation type="submission" date="2014-02" db="EMBL/GenBank/DDBJ databases">
        <title>Aquamicrobium defluvii Genome sequencing.</title>
        <authorList>
            <person name="Wang X."/>
        </authorList>
    </citation>
    <scope>NUCLEOTIDE SEQUENCE [LARGE SCALE GENOMIC DNA]</scope>
    <source>
        <strain evidence="1 3">W13Z1</strain>
    </source>
</reference>
<dbReference type="EMBL" id="SNZF01000015">
    <property type="protein sequence ID" value="TDR34260.1"/>
    <property type="molecule type" value="Genomic_DNA"/>
</dbReference>
<dbReference type="eggNOG" id="ENOG50332YW">
    <property type="taxonomic scope" value="Bacteria"/>
</dbReference>
<dbReference type="RefSeq" id="WP_035024243.1">
    <property type="nucleotide sequence ID" value="NZ_KK073880.1"/>
</dbReference>
<dbReference type="PATRIC" id="fig|69279.3.peg.1028"/>
<dbReference type="EMBL" id="JENY01000006">
    <property type="protein sequence ID" value="EXL09517.1"/>
    <property type="molecule type" value="Genomic_DNA"/>
</dbReference>
<proteinExistence type="predicted"/>
<evidence type="ECO:0000313" key="3">
    <source>
        <dbReference type="Proteomes" id="UP000019849"/>
    </source>
</evidence>
<organism evidence="1 3">
    <name type="scientific">Aquamicrobium defluvii</name>
    <dbReference type="NCBI Taxonomy" id="69279"/>
    <lineage>
        <taxon>Bacteria</taxon>
        <taxon>Pseudomonadati</taxon>
        <taxon>Pseudomonadota</taxon>
        <taxon>Alphaproteobacteria</taxon>
        <taxon>Hyphomicrobiales</taxon>
        <taxon>Phyllobacteriaceae</taxon>
        <taxon>Aquamicrobium</taxon>
    </lineage>
</organism>
<dbReference type="OrthoDB" id="8276977at2"/>
<name>A0A011TZH2_9HYPH</name>
<dbReference type="Proteomes" id="UP000294958">
    <property type="component" value="Unassembled WGS sequence"/>
</dbReference>
<dbReference type="AlphaFoldDB" id="A0A011TZH2"/>
<evidence type="ECO:0000313" key="4">
    <source>
        <dbReference type="Proteomes" id="UP000294958"/>
    </source>
</evidence>